<dbReference type="GO" id="GO:0032259">
    <property type="term" value="P:methylation"/>
    <property type="evidence" value="ECO:0007669"/>
    <property type="project" value="UniProtKB-KW"/>
</dbReference>
<dbReference type="Pfam" id="PF00145">
    <property type="entry name" value="DNA_methylase"/>
    <property type="match status" value="2"/>
</dbReference>
<dbReference type="GO" id="GO:0009307">
    <property type="term" value="P:DNA restriction-modification system"/>
    <property type="evidence" value="ECO:0007669"/>
    <property type="project" value="UniProtKB-KW"/>
</dbReference>
<reference evidence="9 10" key="1">
    <citation type="submission" date="2020-08" db="EMBL/GenBank/DDBJ databases">
        <title>Genomic Encyclopedia of Type Strains, Phase IV (KMG-V): Genome sequencing to study the core and pangenomes of soil and plant-associated prokaryotes.</title>
        <authorList>
            <person name="Whitman W."/>
        </authorList>
    </citation>
    <scope>NUCLEOTIDE SEQUENCE [LARGE SCALE GENOMIC DNA]</scope>
    <source>
        <strain evidence="9 10">M8US30</strain>
    </source>
</reference>
<dbReference type="PROSITE" id="PS00094">
    <property type="entry name" value="C5_MTASE_1"/>
    <property type="match status" value="1"/>
</dbReference>
<dbReference type="PRINTS" id="PR00105">
    <property type="entry name" value="C5METTRFRASE"/>
</dbReference>
<keyword evidence="3 6" id="KW-0949">S-adenosyl-L-methionine</keyword>
<dbReference type="GO" id="GO:0003677">
    <property type="term" value="F:DNA binding"/>
    <property type="evidence" value="ECO:0007669"/>
    <property type="project" value="TreeGrafter"/>
</dbReference>
<evidence type="ECO:0000256" key="2">
    <source>
        <dbReference type="ARBA" id="ARBA00022679"/>
    </source>
</evidence>
<dbReference type="Gene3D" id="3.40.50.150">
    <property type="entry name" value="Vaccinia Virus protein VP39"/>
    <property type="match status" value="1"/>
</dbReference>
<dbReference type="SUPFAM" id="SSF53335">
    <property type="entry name" value="S-adenosyl-L-methionine-dependent methyltransferases"/>
    <property type="match status" value="1"/>
</dbReference>
<evidence type="ECO:0000313" key="10">
    <source>
        <dbReference type="Proteomes" id="UP000569092"/>
    </source>
</evidence>
<dbReference type="Proteomes" id="UP000569092">
    <property type="component" value="Unassembled WGS sequence"/>
</dbReference>
<proteinExistence type="inferred from homology"/>
<keyword evidence="2 6" id="KW-0808">Transferase</keyword>
<dbReference type="Gene3D" id="3.90.120.10">
    <property type="entry name" value="DNA Methylase, subunit A, domain 2"/>
    <property type="match status" value="1"/>
</dbReference>
<evidence type="ECO:0000256" key="5">
    <source>
        <dbReference type="ARBA" id="ARBA00047422"/>
    </source>
</evidence>
<dbReference type="PANTHER" id="PTHR10629:SF52">
    <property type="entry name" value="DNA (CYTOSINE-5)-METHYLTRANSFERASE 1"/>
    <property type="match status" value="1"/>
</dbReference>
<comment type="caution">
    <text evidence="9">The sequence shown here is derived from an EMBL/GenBank/DDBJ whole genome shotgun (WGS) entry which is preliminary data.</text>
</comment>
<dbReference type="InterPro" id="IPR018117">
    <property type="entry name" value="C5_DNA_meth_AS"/>
</dbReference>
<dbReference type="AlphaFoldDB" id="A0A7W8J636"/>
<name>A0A7W8J636_9BACT</name>
<organism evidence="9 10">
    <name type="scientific">Tunturiibacter lichenicola</name>
    <dbReference type="NCBI Taxonomy" id="2051959"/>
    <lineage>
        <taxon>Bacteria</taxon>
        <taxon>Pseudomonadati</taxon>
        <taxon>Acidobacteriota</taxon>
        <taxon>Terriglobia</taxon>
        <taxon>Terriglobales</taxon>
        <taxon>Acidobacteriaceae</taxon>
        <taxon>Tunturiibacter</taxon>
    </lineage>
</organism>
<feature type="active site" evidence="6">
    <location>
        <position position="107"/>
    </location>
</feature>
<dbReference type="InterPro" id="IPR001525">
    <property type="entry name" value="C5_MeTfrase"/>
</dbReference>
<sequence length="510" mass="53967">MRYLSVCSGIEAVSVAWQPLGWQPAMFAEIDPFCCWLLRSRYRASRPVHMPSPHNAPTRKEAKQCAADIRNVVALPADGDVINAGDFTRIGADDVGTIDLLAGGTPCQSFSIAGKRAGLDDPRGNLTIEFARLASRLRPLWVVWENVPGVLSIDDGRTFGAFLGMLVELGYGIAYRVLDAQHFGVPQRRRRVFVVGCAGNWRAAAAVLLERHGLSGYPPPRREAGKDIAPTLSARAHGGGGPGSYFDIDGGLIPSRENISHCLNAGGMGRQDYESETLIAHALFAEGFDASEDGTGRGVPMIPIAICTAHTQSNGSAFSDGIVHTLERGTTQAVAFSVKDCGADASDLAPTLRGMSHNASHANGGGQVAIAFAQNQSGDVLSGEVMQSLGTSANATGRNAANVAVAWTGELSASTDIVGTMQRGGEGGRADGVMTPQMAVRRLKPRECERLQGFPDDYTLVEYRGKLAADGPRYKALGNSMAVPAIRWLGQRIAAVDAILRDGQGTGSVR</sequence>
<dbReference type="GO" id="GO:0044027">
    <property type="term" value="P:negative regulation of gene expression via chromosomal CpG island methylation"/>
    <property type="evidence" value="ECO:0007669"/>
    <property type="project" value="TreeGrafter"/>
</dbReference>
<comment type="catalytic activity">
    <reaction evidence="5 8">
        <text>a 2'-deoxycytidine in DNA + S-adenosyl-L-methionine = a 5-methyl-2'-deoxycytidine in DNA + S-adenosyl-L-homocysteine + H(+)</text>
        <dbReference type="Rhea" id="RHEA:13681"/>
        <dbReference type="Rhea" id="RHEA-COMP:11369"/>
        <dbReference type="Rhea" id="RHEA-COMP:11370"/>
        <dbReference type="ChEBI" id="CHEBI:15378"/>
        <dbReference type="ChEBI" id="CHEBI:57856"/>
        <dbReference type="ChEBI" id="CHEBI:59789"/>
        <dbReference type="ChEBI" id="CHEBI:85452"/>
        <dbReference type="ChEBI" id="CHEBI:85454"/>
        <dbReference type="EC" id="2.1.1.37"/>
    </reaction>
</comment>
<dbReference type="InterPro" id="IPR050390">
    <property type="entry name" value="C5-Methyltransferase"/>
</dbReference>
<protein>
    <recommendedName>
        <fullName evidence="8">Cytosine-specific methyltransferase</fullName>
        <ecNumber evidence="8">2.1.1.37</ecNumber>
    </recommendedName>
</protein>
<keyword evidence="1 6" id="KW-0489">Methyltransferase</keyword>
<dbReference type="PANTHER" id="PTHR10629">
    <property type="entry name" value="CYTOSINE-SPECIFIC METHYLTRANSFERASE"/>
    <property type="match status" value="1"/>
</dbReference>
<accession>A0A7W8J636</accession>
<dbReference type="GO" id="GO:0003886">
    <property type="term" value="F:DNA (cytosine-5-)-methyltransferase activity"/>
    <property type="evidence" value="ECO:0007669"/>
    <property type="project" value="UniProtKB-EC"/>
</dbReference>
<evidence type="ECO:0000256" key="7">
    <source>
        <dbReference type="RuleBase" id="RU000416"/>
    </source>
</evidence>
<dbReference type="EC" id="2.1.1.37" evidence="8"/>
<evidence type="ECO:0000256" key="4">
    <source>
        <dbReference type="ARBA" id="ARBA00022747"/>
    </source>
</evidence>
<dbReference type="EMBL" id="JACHDZ010000002">
    <property type="protein sequence ID" value="MBB5343350.1"/>
    <property type="molecule type" value="Genomic_DNA"/>
</dbReference>
<evidence type="ECO:0000256" key="1">
    <source>
        <dbReference type="ARBA" id="ARBA00022603"/>
    </source>
</evidence>
<gene>
    <name evidence="9" type="ORF">HDF10_001325</name>
</gene>
<dbReference type="PROSITE" id="PS51679">
    <property type="entry name" value="SAM_MT_C5"/>
    <property type="match status" value="1"/>
</dbReference>
<comment type="similarity">
    <text evidence="6 7">Belongs to the class I-like SAM-binding methyltransferase superfamily. C5-methyltransferase family.</text>
</comment>
<dbReference type="NCBIfam" id="TIGR00675">
    <property type="entry name" value="dcm"/>
    <property type="match status" value="1"/>
</dbReference>
<dbReference type="InterPro" id="IPR029063">
    <property type="entry name" value="SAM-dependent_MTases_sf"/>
</dbReference>
<evidence type="ECO:0000256" key="8">
    <source>
        <dbReference type="RuleBase" id="RU000417"/>
    </source>
</evidence>
<evidence type="ECO:0000256" key="6">
    <source>
        <dbReference type="PROSITE-ProRule" id="PRU01016"/>
    </source>
</evidence>
<evidence type="ECO:0000313" key="9">
    <source>
        <dbReference type="EMBL" id="MBB5343350.1"/>
    </source>
</evidence>
<keyword evidence="4" id="KW-0680">Restriction system</keyword>
<evidence type="ECO:0000256" key="3">
    <source>
        <dbReference type="ARBA" id="ARBA00022691"/>
    </source>
</evidence>